<organism evidence="9">
    <name type="scientific">Noctiluca scintillans</name>
    <name type="common">Sea sparkle</name>
    <name type="synonym">Red tide dinoflagellate</name>
    <dbReference type="NCBI Taxonomy" id="2966"/>
    <lineage>
        <taxon>Eukaryota</taxon>
        <taxon>Sar</taxon>
        <taxon>Alveolata</taxon>
        <taxon>Dinophyceae</taxon>
        <taxon>Noctilucales</taxon>
        <taxon>Noctilucaceae</taxon>
        <taxon>Noctiluca</taxon>
    </lineage>
</organism>
<feature type="region of interest" description="Disordered" evidence="6">
    <location>
        <begin position="50"/>
        <end position="77"/>
    </location>
</feature>
<feature type="domain" description="MYND-type" evidence="8">
    <location>
        <begin position="6"/>
        <end position="44"/>
    </location>
</feature>
<evidence type="ECO:0000256" key="7">
    <source>
        <dbReference type="SAM" id="SignalP"/>
    </source>
</evidence>
<feature type="chain" id="PRO_5030958085" description="MYND-type domain-containing protein" evidence="7">
    <location>
        <begin position="22"/>
        <end position="293"/>
    </location>
</feature>
<dbReference type="InterPro" id="IPR015310">
    <property type="entry name" value="AHSA1-like_N"/>
</dbReference>
<dbReference type="GO" id="GO:0006457">
    <property type="term" value="P:protein folding"/>
    <property type="evidence" value="ECO:0007669"/>
    <property type="project" value="TreeGrafter"/>
</dbReference>
<evidence type="ECO:0000256" key="3">
    <source>
        <dbReference type="ARBA" id="ARBA00022771"/>
    </source>
</evidence>
<dbReference type="GO" id="GO:0008270">
    <property type="term" value="F:zinc ion binding"/>
    <property type="evidence" value="ECO:0007669"/>
    <property type="project" value="UniProtKB-KW"/>
</dbReference>
<dbReference type="Pfam" id="PF09229">
    <property type="entry name" value="Aha1_N"/>
    <property type="match status" value="1"/>
</dbReference>
<dbReference type="PROSITE" id="PS50865">
    <property type="entry name" value="ZF_MYND_2"/>
    <property type="match status" value="1"/>
</dbReference>
<dbReference type="Gene3D" id="6.10.140.2220">
    <property type="match status" value="1"/>
</dbReference>
<dbReference type="GO" id="GO:0001671">
    <property type="term" value="F:ATPase activator activity"/>
    <property type="evidence" value="ECO:0007669"/>
    <property type="project" value="InterPro"/>
</dbReference>
<name>A0A7S1AR49_NOCSC</name>
<evidence type="ECO:0000256" key="6">
    <source>
        <dbReference type="SAM" id="MobiDB-lite"/>
    </source>
</evidence>
<dbReference type="GO" id="GO:0005829">
    <property type="term" value="C:cytosol"/>
    <property type="evidence" value="ECO:0007669"/>
    <property type="project" value="TreeGrafter"/>
</dbReference>
<dbReference type="PROSITE" id="PS01360">
    <property type="entry name" value="ZF_MYND_1"/>
    <property type="match status" value="1"/>
</dbReference>
<keyword evidence="3 5" id="KW-0863">Zinc-finger</keyword>
<keyword evidence="7" id="KW-0732">Signal</keyword>
<dbReference type="Pfam" id="PF01753">
    <property type="entry name" value="zf-MYND"/>
    <property type="match status" value="1"/>
</dbReference>
<dbReference type="InterPro" id="IPR002893">
    <property type="entry name" value="Znf_MYND"/>
</dbReference>
<dbReference type="EMBL" id="HBFQ01051775">
    <property type="protein sequence ID" value="CAD8862591.1"/>
    <property type="molecule type" value="Transcribed_RNA"/>
</dbReference>
<comment type="similarity">
    <text evidence="1">Belongs to the AHA1 family.</text>
</comment>
<gene>
    <name evidence="9" type="ORF">NSCI0253_LOCUS36946</name>
</gene>
<evidence type="ECO:0000256" key="2">
    <source>
        <dbReference type="ARBA" id="ARBA00022723"/>
    </source>
</evidence>
<dbReference type="Gene3D" id="3.15.10.20">
    <property type="entry name" value="Activator of Hsp90 ATPase Aha1, N-terminal domain"/>
    <property type="match status" value="1"/>
</dbReference>
<evidence type="ECO:0000256" key="1">
    <source>
        <dbReference type="ARBA" id="ARBA00006817"/>
    </source>
</evidence>
<dbReference type="SUPFAM" id="SSF144232">
    <property type="entry name" value="HIT/MYND zinc finger-like"/>
    <property type="match status" value="1"/>
</dbReference>
<feature type="signal peptide" evidence="7">
    <location>
        <begin position="1"/>
        <end position="21"/>
    </location>
</feature>
<evidence type="ECO:0000256" key="5">
    <source>
        <dbReference type="PROSITE-ProRule" id="PRU00134"/>
    </source>
</evidence>
<evidence type="ECO:0000313" key="9">
    <source>
        <dbReference type="EMBL" id="CAD8862591.1"/>
    </source>
</evidence>
<dbReference type="PANTHER" id="PTHR13009:SF22">
    <property type="entry name" value="LD43819P"/>
    <property type="match status" value="1"/>
</dbReference>
<evidence type="ECO:0000256" key="4">
    <source>
        <dbReference type="ARBA" id="ARBA00022833"/>
    </source>
</evidence>
<dbReference type="GO" id="GO:0051087">
    <property type="term" value="F:protein-folding chaperone binding"/>
    <property type="evidence" value="ECO:0007669"/>
    <property type="project" value="InterPro"/>
</dbReference>
<dbReference type="PANTHER" id="PTHR13009">
    <property type="entry name" value="HEAT SHOCK PROTEIN 90 HSP90 CO-CHAPERONE AHA-1"/>
    <property type="match status" value="1"/>
</dbReference>
<dbReference type="SUPFAM" id="SSF103111">
    <property type="entry name" value="Activator of Hsp90 ATPase, Aha1"/>
    <property type="match status" value="1"/>
</dbReference>
<sequence>MTPGTCGSCLSLLVQLQCCGSCRRVTYCSKKCQRDDWRFHRRNCKARPRGSPPVPLLMEESNLDDRSSADEEVQQSSVRKQVVPKLLHERVVTLDERQSERIVEDLAALPPSTSWTASGTWQERNLMSWARRRLMELLDGSCTDLSAPCGDVGHVEVLSVQEIEGIACCGESRGKRKLFFDLSFVLVFKATWLAEYGTMSTNGKVKMLDFDSELMADPHTTCGMELEFNDEIMNPKLTAEQRRLQEEATQLSCHQGDVLNAVGATHWNVLRGEGLMHKVHQRLRIFLQEFYEQ</sequence>
<proteinExistence type="inferred from homology"/>
<protein>
    <recommendedName>
        <fullName evidence="8">MYND-type domain-containing protein</fullName>
    </recommendedName>
</protein>
<accession>A0A7S1AR49</accession>
<dbReference type="AlphaFoldDB" id="A0A7S1AR49"/>
<reference evidence="9" key="1">
    <citation type="submission" date="2021-01" db="EMBL/GenBank/DDBJ databases">
        <authorList>
            <person name="Corre E."/>
            <person name="Pelletier E."/>
            <person name="Niang G."/>
            <person name="Scheremetjew M."/>
            <person name="Finn R."/>
            <person name="Kale V."/>
            <person name="Holt S."/>
            <person name="Cochrane G."/>
            <person name="Meng A."/>
            <person name="Brown T."/>
            <person name="Cohen L."/>
        </authorList>
    </citation>
    <scope>NUCLEOTIDE SEQUENCE</scope>
</reference>
<evidence type="ECO:0000259" key="8">
    <source>
        <dbReference type="PROSITE" id="PS50865"/>
    </source>
</evidence>
<dbReference type="InterPro" id="IPR036338">
    <property type="entry name" value="Aha1"/>
</dbReference>
<keyword evidence="2" id="KW-0479">Metal-binding</keyword>
<keyword evidence="4" id="KW-0862">Zinc</keyword>